<protein>
    <submittedName>
        <fullName evidence="1">Uncharacterized protein</fullName>
    </submittedName>
</protein>
<dbReference type="EMBL" id="CP022163">
    <property type="protein sequence ID" value="ATB30831.1"/>
    <property type="molecule type" value="Genomic_DNA"/>
</dbReference>
<keyword evidence="2" id="KW-1185">Reference proteome</keyword>
<dbReference type="Proteomes" id="UP000217289">
    <property type="component" value="Chromosome"/>
</dbReference>
<dbReference type="OrthoDB" id="5492129at2"/>
<evidence type="ECO:0000313" key="2">
    <source>
        <dbReference type="Proteomes" id="UP000217289"/>
    </source>
</evidence>
<dbReference type="KEGG" id="mbd:MEBOL_004293"/>
<proteinExistence type="predicted"/>
<sequence length="393" mass="43538">MPPVKSSRPVQDPLPPRLKALLEGLTYRELATRLEKVYRAAALAIERLGHVNIVKYEPTSVEEAGADLSLWETMAPVLRDTVVDVNALVSAVKQAFPPPEQSTRDGAWAPPPASFDERLAQEVEAVLNACAGRLAQRVADLGQRVRQPEVVSDRWALMAELQSFRADFRAQMGDLVYLTAAAFEEVPREQVVPGYEVQVGAAAALRGAVADLRRSLQSRLEKLATMPPREVLSQARRLEEMLAAFGTMPASLTMKTRDKRLLVELRERLRELASRQEPEAGELRALMDPLLTELGRVGTELTQRTLATHDRAVWAACGARLEQAAMHLFLGSPGAERVVREALTVAEALYGRTPVFDTFLRKARVATGQSYDDAQLRETLEVFRERLAALPFT</sequence>
<organism evidence="1 2">
    <name type="scientific">Melittangium boletus DSM 14713</name>
    <dbReference type="NCBI Taxonomy" id="1294270"/>
    <lineage>
        <taxon>Bacteria</taxon>
        <taxon>Pseudomonadati</taxon>
        <taxon>Myxococcota</taxon>
        <taxon>Myxococcia</taxon>
        <taxon>Myxococcales</taxon>
        <taxon>Cystobacterineae</taxon>
        <taxon>Archangiaceae</taxon>
        <taxon>Melittangium</taxon>
    </lineage>
</organism>
<gene>
    <name evidence="1" type="ORF">MEBOL_004293</name>
</gene>
<name>A0A250II41_9BACT</name>
<dbReference type="AlphaFoldDB" id="A0A250II41"/>
<accession>A0A250II41</accession>
<reference evidence="1 2" key="1">
    <citation type="submission" date="2017-06" db="EMBL/GenBank/DDBJ databases">
        <authorList>
            <person name="Kim H.J."/>
            <person name="Triplett B.A."/>
        </authorList>
    </citation>
    <scope>NUCLEOTIDE SEQUENCE [LARGE SCALE GENOMIC DNA]</scope>
    <source>
        <strain evidence="1 2">DSM 14713</strain>
    </source>
</reference>
<evidence type="ECO:0000313" key="1">
    <source>
        <dbReference type="EMBL" id="ATB30831.1"/>
    </source>
</evidence>